<comment type="cofactor">
    <cofactor evidence="1">
        <name>Mg(2+)</name>
        <dbReference type="ChEBI" id="CHEBI:18420"/>
    </cofactor>
</comment>
<dbReference type="CDD" id="cd18809">
    <property type="entry name" value="SF1_C_RecD"/>
    <property type="match status" value="1"/>
</dbReference>
<dbReference type="GO" id="GO:0006310">
    <property type="term" value="P:DNA recombination"/>
    <property type="evidence" value="ECO:0007669"/>
    <property type="project" value="UniProtKB-KW"/>
</dbReference>
<gene>
    <name evidence="4" type="ORF">KUF71_001255</name>
</gene>
<name>A0AAE1HHK0_9NEOP</name>
<dbReference type="Proteomes" id="UP001219518">
    <property type="component" value="Unassembled WGS sequence"/>
</dbReference>
<keyword evidence="1" id="KW-0067">ATP-binding</keyword>
<dbReference type="GO" id="GO:0006281">
    <property type="term" value="P:DNA repair"/>
    <property type="evidence" value="ECO:0007669"/>
    <property type="project" value="UniProtKB-KW"/>
</dbReference>
<feature type="compositionally biased region" description="Basic and acidic residues" evidence="2">
    <location>
        <begin position="568"/>
        <end position="593"/>
    </location>
</feature>
<dbReference type="AlphaFoldDB" id="A0AAE1HHK0"/>
<keyword evidence="1" id="KW-0547">Nucleotide-binding</keyword>
<feature type="region of interest" description="Disordered" evidence="2">
    <location>
        <begin position="522"/>
        <end position="606"/>
    </location>
</feature>
<feature type="compositionally biased region" description="Low complexity" evidence="2">
    <location>
        <begin position="655"/>
        <end position="672"/>
    </location>
</feature>
<keyword evidence="1" id="KW-0378">Hydrolase</keyword>
<comment type="caution">
    <text evidence="4">The sequence shown here is derived from an EMBL/GenBank/DDBJ whole genome shotgun (WGS) entry which is preliminary data.</text>
</comment>
<feature type="domain" description="DNA helicase Pif1-like DEAD-box helicase" evidence="3">
    <location>
        <begin position="19"/>
        <end position="183"/>
    </location>
</feature>
<keyword evidence="1" id="KW-0233">DNA recombination</keyword>
<comment type="catalytic activity">
    <reaction evidence="1">
        <text>ATP + H2O = ADP + phosphate + H(+)</text>
        <dbReference type="Rhea" id="RHEA:13065"/>
        <dbReference type="ChEBI" id="CHEBI:15377"/>
        <dbReference type="ChEBI" id="CHEBI:15378"/>
        <dbReference type="ChEBI" id="CHEBI:30616"/>
        <dbReference type="ChEBI" id="CHEBI:43474"/>
        <dbReference type="ChEBI" id="CHEBI:456216"/>
        <dbReference type="EC" id="5.6.2.3"/>
    </reaction>
</comment>
<dbReference type="EC" id="5.6.2.3" evidence="1"/>
<dbReference type="SUPFAM" id="SSF52540">
    <property type="entry name" value="P-loop containing nucleoside triphosphate hydrolases"/>
    <property type="match status" value="2"/>
</dbReference>
<keyword evidence="5" id="KW-1185">Reference proteome</keyword>
<evidence type="ECO:0000313" key="5">
    <source>
        <dbReference type="Proteomes" id="UP001219518"/>
    </source>
</evidence>
<organism evidence="4 5">
    <name type="scientific">Frankliniella fusca</name>
    <dbReference type="NCBI Taxonomy" id="407009"/>
    <lineage>
        <taxon>Eukaryota</taxon>
        <taxon>Metazoa</taxon>
        <taxon>Ecdysozoa</taxon>
        <taxon>Arthropoda</taxon>
        <taxon>Hexapoda</taxon>
        <taxon>Insecta</taxon>
        <taxon>Pterygota</taxon>
        <taxon>Neoptera</taxon>
        <taxon>Paraneoptera</taxon>
        <taxon>Thysanoptera</taxon>
        <taxon>Terebrantia</taxon>
        <taxon>Thripoidea</taxon>
        <taxon>Thripidae</taxon>
        <taxon>Frankliniella</taxon>
    </lineage>
</organism>
<dbReference type="Pfam" id="PF05970">
    <property type="entry name" value="PIF1"/>
    <property type="match status" value="1"/>
</dbReference>
<feature type="compositionally biased region" description="Low complexity" evidence="2">
    <location>
        <begin position="546"/>
        <end position="558"/>
    </location>
</feature>
<reference evidence="4" key="1">
    <citation type="submission" date="2021-07" db="EMBL/GenBank/DDBJ databases">
        <authorList>
            <person name="Catto M.A."/>
            <person name="Jacobson A."/>
            <person name="Kennedy G."/>
            <person name="Labadie P."/>
            <person name="Hunt B.G."/>
            <person name="Srinivasan R."/>
        </authorList>
    </citation>
    <scope>NUCLEOTIDE SEQUENCE</scope>
    <source>
        <strain evidence="4">PL_HMW_Pooled</strain>
        <tissue evidence="4">Head</tissue>
    </source>
</reference>
<proteinExistence type="inferred from homology"/>
<keyword evidence="1 4" id="KW-0347">Helicase</keyword>
<dbReference type="GO" id="GO:0005524">
    <property type="term" value="F:ATP binding"/>
    <property type="evidence" value="ECO:0007669"/>
    <property type="project" value="UniProtKB-KW"/>
</dbReference>
<dbReference type="InterPro" id="IPR027417">
    <property type="entry name" value="P-loop_NTPase"/>
</dbReference>
<evidence type="ECO:0000256" key="1">
    <source>
        <dbReference type="RuleBase" id="RU363044"/>
    </source>
</evidence>
<evidence type="ECO:0000259" key="3">
    <source>
        <dbReference type="Pfam" id="PF05970"/>
    </source>
</evidence>
<feature type="region of interest" description="Disordered" evidence="2">
    <location>
        <begin position="619"/>
        <end position="686"/>
    </location>
</feature>
<evidence type="ECO:0000313" key="4">
    <source>
        <dbReference type="EMBL" id="KAK3921474.1"/>
    </source>
</evidence>
<dbReference type="InterPro" id="IPR010285">
    <property type="entry name" value="DNA_helicase_pif1-like_DEAD"/>
</dbReference>
<comment type="similarity">
    <text evidence="1">Belongs to the helicase family.</text>
</comment>
<dbReference type="GO" id="GO:0043139">
    <property type="term" value="F:5'-3' DNA helicase activity"/>
    <property type="evidence" value="ECO:0007669"/>
    <property type="project" value="UniProtKB-EC"/>
</dbReference>
<dbReference type="GO" id="GO:0016787">
    <property type="term" value="F:hydrolase activity"/>
    <property type="evidence" value="ECO:0007669"/>
    <property type="project" value="UniProtKB-KW"/>
</dbReference>
<protein>
    <recommendedName>
        <fullName evidence="1">ATP-dependent DNA helicase</fullName>
        <ecNumber evidence="1">5.6.2.3</ecNumber>
    </recommendedName>
</protein>
<reference evidence="4" key="2">
    <citation type="journal article" date="2023" name="BMC Genomics">
        <title>Pest status, molecular evolution, and epigenetic factors derived from the genome assembly of Frankliniella fusca, a thysanopteran phytovirus vector.</title>
        <authorList>
            <person name="Catto M.A."/>
            <person name="Labadie P.E."/>
            <person name="Jacobson A.L."/>
            <person name="Kennedy G.G."/>
            <person name="Srinivasan R."/>
            <person name="Hunt B.G."/>
        </authorList>
    </citation>
    <scope>NUCLEOTIDE SEQUENCE</scope>
    <source>
        <strain evidence="4">PL_HMW_Pooled</strain>
    </source>
</reference>
<dbReference type="InterPro" id="IPR051055">
    <property type="entry name" value="PIF1_helicase"/>
</dbReference>
<dbReference type="EMBL" id="JAHWGI010001034">
    <property type="protein sequence ID" value="KAK3921474.1"/>
    <property type="molecule type" value="Genomic_DNA"/>
</dbReference>
<feature type="compositionally biased region" description="Low complexity" evidence="2">
    <location>
        <begin position="626"/>
        <end position="637"/>
    </location>
</feature>
<sequence>MLKKGVEHVLRYRDENVKLSEDQKHIINLASCQISCIKDGSGLKNFPQLVLCQGPAGSGKTLIISELECMITEAFGNDSALIIAFTGSSALNANGRTIHSALRLQFDNKSKDVVDLKGDTLRDFQEKMINVKFLIIEEFSMVGCRLFNIINRRCMQMKSNTEPFGGLPVYMFGDLFQLPPVGDTRLYSLNIEKYKTIAYSGSILFKSMVDTKFLRSCHRQGDKEFLSFLENLSTGIVTNIGQRYISDRFEENMSTEEIETFQDAVHLFQHVKATENCNKQKLLELGKPINNNSYAKCSSDDLACNLQNSLQIAIGARVMLRSNLWTEGGLVNGCIGYVQDVLYCQEIDEDCPSIIMVKFDSYYGPTLPNGCVPITRIMKSWTVNNIYCTRYQFPLTLAYAITIHKCQGLTLRKCVIHIDCAEIMSGIFYVAMSRVREKCDLMISGNFINSPLFKISQDKYKAEIKGKKWLLERTPCQGPASPSLGIFPTFFKQNFLKVSLSSKCPVQTLTLPANKIHLKNKIGKKSSKLSSTSLEADQKRMRTQHSSSSPDEPTTSSSWQNTASSYSPKERESSRHNSPEASRNHQEGQHETNDLENSSDSDSESQNHILQVSNNFLPSTPQAMISSSQQERSGSNSTPQHTERHEPETTPASSQPNPVQEANQQNPAPQAEGGNARERFNNRNQQVVPLRKCSELVPGRRYQIINLSRTNTQYGSAIRALISDDRSPTGRSFIYLPVRFRSMSDEDLNELNIQANSTEGLHIVYNGRVGRADMVELKTYLNHRVRLLFIRDFHHHQNYSVNSTWLLVVDHSQVKF</sequence>
<dbReference type="PANTHER" id="PTHR47642:SF6">
    <property type="entry name" value="ATP-DEPENDENT DNA HELICASE"/>
    <property type="match status" value="1"/>
</dbReference>
<dbReference type="GO" id="GO:0000723">
    <property type="term" value="P:telomere maintenance"/>
    <property type="evidence" value="ECO:0007669"/>
    <property type="project" value="InterPro"/>
</dbReference>
<evidence type="ECO:0000256" key="2">
    <source>
        <dbReference type="SAM" id="MobiDB-lite"/>
    </source>
</evidence>
<keyword evidence="1" id="KW-0227">DNA damage</keyword>
<dbReference type="PANTHER" id="PTHR47642">
    <property type="entry name" value="ATP-DEPENDENT DNA HELICASE"/>
    <property type="match status" value="1"/>
</dbReference>
<dbReference type="Gene3D" id="3.40.50.300">
    <property type="entry name" value="P-loop containing nucleotide triphosphate hydrolases"/>
    <property type="match status" value="2"/>
</dbReference>
<accession>A0AAE1HHK0</accession>
<keyword evidence="1" id="KW-0234">DNA repair</keyword>